<dbReference type="InterPro" id="IPR019674">
    <property type="entry name" value="Lipoprotein_LpqN/LpqT-like"/>
</dbReference>
<evidence type="ECO:0000313" key="3">
    <source>
        <dbReference type="Proteomes" id="UP000186235"/>
    </source>
</evidence>
<dbReference type="Proteomes" id="UP000186235">
    <property type="component" value="Unassembled WGS sequence"/>
</dbReference>
<proteinExistence type="predicted"/>
<sequence length="157" mass="17123">MTELRYPSDDFPAPVGVRVVAPERWVPLPHVGLPLALGREVEPGEFNPNVIVTVSRIRAEQTLDDAHAEVLRKLRPMPRLRELDGGEVDVDGLPGRWLEASFKGGGGTVLVQAVRTVVVPRGPVADLVQTTGTCTLTQHPWAAGEIRAVQESLRVDR</sequence>
<evidence type="ECO:0000256" key="1">
    <source>
        <dbReference type="ARBA" id="ARBA00022729"/>
    </source>
</evidence>
<reference evidence="3" key="1">
    <citation type="submission" date="2017-01" db="EMBL/GenBank/DDBJ databases">
        <authorList>
            <person name="Varghese N."/>
            <person name="Submissions S."/>
        </authorList>
    </citation>
    <scope>NUCLEOTIDE SEQUENCE [LARGE SCALE GENOMIC DNA]</scope>
    <source>
        <strain evidence="3">3bp</strain>
    </source>
</reference>
<keyword evidence="3" id="KW-1185">Reference proteome</keyword>
<dbReference type="SUPFAM" id="SSF55724">
    <property type="entry name" value="Mog1p/PsbP-like"/>
    <property type="match status" value="1"/>
</dbReference>
<dbReference type="RefSeq" id="WP_021482524.1">
    <property type="nucleotide sequence ID" value="NZ_FTMI01000004.1"/>
</dbReference>
<dbReference type="EMBL" id="FTMI01000004">
    <property type="protein sequence ID" value="SIQ40044.1"/>
    <property type="molecule type" value="Genomic_DNA"/>
</dbReference>
<organism evidence="2 3">
    <name type="scientific">Cellulosimicrobium aquatile</name>
    <dbReference type="NCBI Taxonomy" id="1612203"/>
    <lineage>
        <taxon>Bacteria</taxon>
        <taxon>Bacillati</taxon>
        <taxon>Actinomycetota</taxon>
        <taxon>Actinomycetes</taxon>
        <taxon>Micrococcales</taxon>
        <taxon>Promicromonosporaceae</taxon>
        <taxon>Cellulosimicrobium</taxon>
    </lineage>
</organism>
<dbReference type="AlphaFoldDB" id="A0A1N6SG27"/>
<dbReference type="InterPro" id="IPR016123">
    <property type="entry name" value="Mog1/PsbP_a/b/a-sand"/>
</dbReference>
<dbReference type="Pfam" id="PF10738">
    <property type="entry name" value="Lpp-LpqN"/>
    <property type="match status" value="1"/>
</dbReference>
<accession>A0A1N6SG27</accession>
<name>A0A1N6SG27_9MICO</name>
<gene>
    <name evidence="2" type="ORF">SAMN05518682_2296</name>
</gene>
<protein>
    <submittedName>
        <fullName evidence="2">Probable lipoprotein LpqN</fullName>
    </submittedName>
</protein>
<evidence type="ECO:0000313" key="2">
    <source>
        <dbReference type="EMBL" id="SIQ40044.1"/>
    </source>
</evidence>
<keyword evidence="1" id="KW-0732">Signal</keyword>
<dbReference type="Gene3D" id="3.40.1000.10">
    <property type="entry name" value="Mog1/PsbP, alpha/beta/alpha sandwich"/>
    <property type="match status" value="1"/>
</dbReference>
<keyword evidence="2" id="KW-0449">Lipoprotein</keyword>